<proteinExistence type="predicted"/>
<evidence type="ECO:0000313" key="1">
    <source>
        <dbReference type="EMBL" id="SCZ62698.1"/>
    </source>
</evidence>
<gene>
    <name evidence="1" type="ORF">SAMN02982990_01902</name>
</gene>
<keyword evidence="2" id="KW-1185">Reference proteome</keyword>
<organism evidence="1 2">
    <name type="scientific">Photorhabdus luminescens</name>
    <name type="common">Xenorhabdus luminescens</name>
    <dbReference type="NCBI Taxonomy" id="29488"/>
    <lineage>
        <taxon>Bacteria</taxon>
        <taxon>Pseudomonadati</taxon>
        <taxon>Pseudomonadota</taxon>
        <taxon>Gammaproteobacteria</taxon>
        <taxon>Enterobacterales</taxon>
        <taxon>Morganellaceae</taxon>
        <taxon>Photorhabdus</taxon>
    </lineage>
</organism>
<sequence length="90" mass="10514">MTLRHNINAINIMRECHSRNNRRARSPTDAVILSHPDYHRRLQNYTGSADLRFIIKITSNGALAGFTKPPERWTDVYRRWGLSPRPEISQ</sequence>
<dbReference type="AlphaFoldDB" id="A0A1G5QM61"/>
<evidence type="ECO:0000313" key="2">
    <source>
        <dbReference type="Proteomes" id="UP000183223"/>
    </source>
</evidence>
<dbReference type="Proteomes" id="UP000183223">
    <property type="component" value="Unassembled WGS sequence"/>
</dbReference>
<reference evidence="2" key="1">
    <citation type="submission" date="2016-10" db="EMBL/GenBank/DDBJ databases">
        <authorList>
            <person name="Varghese N."/>
            <person name="Submissions S."/>
        </authorList>
    </citation>
    <scope>NUCLEOTIDE SEQUENCE [LARGE SCALE GENOMIC DNA]</scope>
    <source>
        <strain evidence="2">ATCC 29999</strain>
    </source>
</reference>
<protein>
    <submittedName>
        <fullName evidence="1">Uncharacterized protein</fullName>
    </submittedName>
</protein>
<name>A0A1G5QM61_PHOLU</name>
<accession>A0A1G5QM61</accession>
<dbReference type="EMBL" id="FMWJ01000007">
    <property type="protein sequence ID" value="SCZ62698.1"/>
    <property type="molecule type" value="Genomic_DNA"/>
</dbReference>